<feature type="domain" description="SseB protein N-terminal" evidence="1">
    <location>
        <begin position="24"/>
        <end position="136"/>
    </location>
</feature>
<accession>A0A8J3ZUT5</accession>
<dbReference type="RefSeq" id="WP_203927852.1">
    <property type="nucleotide sequence ID" value="NZ_BOPH01000034.1"/>
</dbReference>
<evidence type="ECO:0000313" key="3">
    <source>
        <dbReference type="Proteomes" id="UP000635606"/>
    </source>
</evidence>
<dbReference type="Proteomes" id="UP000635606">
    <property type="component" value="Unassembled WGS sequence"/>
</dbReference>
<proteinExistence type="predicted"/>
<reference evidence="2" key="1">
    <citation type="submission" date="2021-01" db="EMBL/GenBank/DDBJ databases">
        <title>Whole genome shotgun sequence of Virgisporangium ochraceum NBRC 16418.</title>
        <authorList>
            <person name="Komaki H."/>
            <person name="Tamura T."/>
        </authorList>
    </citation>
    <scope>NUCLEOTIDE SEQUENCE</scope>
    <source>
        <strain evidence="2">NBRC 16418</strain>
    </source>
</reference>
<evidence type="ECO:0000259" key="1">
    <source>
        <dbReference type="Pfam" id="PF07179"/>
    </source>
</evidence>
<keyword evidence="3" id="KW-1185">Reference proteome</keyword>
<gene>
    <name evidence="2" type="ORF">Voc01_028120</name>
</gene>
<dbReference type="InterPro" id="IPR009839">
    <property type="entry name" value="SseB_N"/>
</dbReference>
<dbReference type="Pfam" id="PF07179">
    <property type="entry name" value="SseB"/>
    <property type="match status" value="1"/>
</dbReference>
<protein>
    <recommendedName>
        <fullName evidence="1">SseB protein N-terminal domain-containing protein</fullName>
    </recommendedName>
</protein>
<comment type="caution">
    <text evidence="2">The sequence shown here is derived from an EMBL/GenBank/DDBJ whole genome shotgun (WGS) entry which is preliminary data.</text>
</comment>
<sequence>MTQQAQPWQPPVGASPWQPTNEVEARLAEAATKDDRAGFFTILMSAPLFLPQMVDDPDTATGASNEDYVTFTTDDVTYLLAFTSLDTLQASLGDAANGYVESDYETLRAGLEGTDLQIGFNLGTPIDAWLDAESLARAAAGEILVPTGKEMTELLEVADPANAEAVDEAADAELEAFVDDYLTRIVSGDVLVASQNGVALVKPVDGVPSVEAYSEDQYVPPGTATTAIPFMQLVATWPAAAQQLAVNPGTPLEFMLPAEVLTAFSQYIPVVPPVPVVPPDGD</sequence>
<name>A0A8J3ZUT5_9ACTN</name>
<evidence type="ECO:0000313" key="2">
    <source>
        <dbReference type="EMBL" id="GIJ67895.1"/>
    </source>
</evidence>
<dbReference type="AlphaFoldDB" id="A0A8J3ZUT5"/>
<dbReference type="EMBL" id="BOPH01000034">
    <property type="protein sequence ID" value="GIJ67895.1"/>
    <property type="molecule type" value="Genomic_DNA"/>
</dbReference>
<organism evidence="2 3">
    <name type="scientific">Virgisporangium ochraceum</name>
    <dbReference type="NCBI Taxonomy" id="65505"/>
    <lineage>
        <taxon>Bacteria</taxon>
        <taxon>Bacillati</taxon>
        <taxon>Actinomycetota</taxon>
        <taxon>Actinomycetes</taxon>
        <taxon>Micromonosporales</taxon>
        <taxon>Micromonosporaceae</taxon>
        <taxon>Virgisporangium</taxon>
    </lineage>
</organism>